<feature type="chain" id="PRO_5043132181" evidence="2">
    <location>
        <begin position="22"/>
        <end position="243"/>
    </location>
</feature>
<feature type="signal peptide" evidence="2">
    <location>
        <begin position="1"/>
        <end position="21"/>
    </location>
</feature>
<dbReference type="EMBL" id="UZAE01014946">
    <property type="protein sequence ID" value="VDO14859.1"/>
    <property type="molecule type" value="Genomic_DNA"/>
</dbReference>
<reference evidence="3 4" key="2">
    <citation type="submission" date="2018-11" db="EMBL/GenBank/DDBJ databases">
        <authorList>
            <consortium name="Pathogen Informatics"/>
        </authorList>
    </citation>
    <scope>NUCLEOTIDE SEQUENCE [LARGE SCALE GENOMIC DNA]</scope>
</reference>
<feature type="transmembrane region" description="Helical" evidence="1">
    <location>
        <begin position="95"/>
        <end position="117"/>
    </location>
</feature>
<dbReference type="Proteomes" id="UP000278807">
    <property type="component" value="Unassembled WGS sequence"/>
</dbReference>
<reference evidence="5" key="1">
    <citation type="submission" date="2017-02" db="UniProtKB">
        <authorList>
            <consortium name="WormBaseParasite"/>
        </authorList>
    </citation>
    <scope>IDENTIFICATION</scope>
</reference>
<dbReference type="WBParaSite" id="HNAJ_0001309501-mRNA-1">
    <property type="protein sequence ID" value="HNAJ_0001309501-mRNA-1"/>
    <property type="gene ID" value="HNAJ_0001309501"/>
</dbReference>
<name>A0A0R3TYZ6_RODNA</name>
<evidence type="ECO:0000313" key="4">
    <source>
        <dbReference type="Proteomes" id="UP000278807"/>
    </source>
</evidence>
<evidence type="ECO:0000256" key="1">
    <source>
        <dbReference type="SAM" id="Phobius"/>
    </source>
</evidence>
<evidence type="ECO:0000256" key="2">
    <source>
        <dbReference type="SAM" id="SignalP"/>
    </source>
</evidence>
<feature type="transmembrane region" description="Helical" evidence="1">
    <location>
        <begin position="146"/>
        <end position="168"/>
    </location>
</feature>
<keyword evidence="1" id="KW-1133">Transmembrane helix</keyword>
<accession>A0A0R3TYZ6</accession>
<evidence type="ECO:0000313" key="3">
    <source>
        <dbReference type="EMBL" id="VDO14859.1"/>
    </source>
</evidence>
<keyword evidence="1" id="KW-0472">Membrane</keyword>
<keyword evidence="2" id="KW-0732">Signal</keyword>
<evidence type="ECO:0000313" key="5">
    <source>
        <dbReference type="WBParaSite" id="HNAJ_0001309501-mRNA-1"/>
    </source>
</evidence>
<sequence>MALEGLLVTVAACLMTWVIQTHNGGVLNILFKPDEISKSGNSTFSFVSEVDYNYFINLLLLRPLNFSVLRALPEQFGGGQKAVDDAIANPNREPMIFWTMIGASLLLTLLVLSAACCCGNGPSKRKQANTSEERFARHQRVERIKYTIIVIFALSTALATTILLVLYFGTLNIAFDASEHTLDGKVLSIDPFERIQIAMDEIKNFVEEGSKALPASVEKFAKGFDNKVNVSTAVLVYFGKKCD</sequence>
<keyword evidence="4" id="KW-1185">Reference proteome</keyword>
<protein>
    <submittedName>
        <fullName evidence="5">Protein tweety homolog</fullName>
    </submittedName>
</protein>
<keyword evidence="1" id="KW-0812">Transmembrane</keyword>
<organism evidence="5">
    <name type="scientific">Rodentolepis nana</name>
    <name type="common">Dwarf tapeworm</name>
    <name type="synonym">Hymenolepis nana</name>
    <dbReference type="NCBI Taxonomy" id="102285"/>
    <lineage>
        <taxon>Eukaryota</taxon>
        <taxon>Metazoa</taxon>
        <taxon>Spiralia</taxon>
        <taxon>Lophotrochozoa</taxon>
        <taxon>Platyhelminthes</taxon>
        <taxon>Cestoda</taxon>
        <taxon>Eucestoda</taxon>
        <taxon>Cyclophyllidea</taxon>
        <taxon>Hymenolepididae</taxon>
        <taxon>Rodentolepis</taxon>
    </lineage>
</organism>
<gene>
    <name evidence="3" type="ORF">HNAJ_LOCUS13069</name>
</gene>
<proteinExistence type="predicted"/>
<dbReference type="OrthoDB" id="6288072at2759"/>
<dbReference type="AlphaFoldDB" id="A0A0R3TYZ6"/>